<evidence type="ECO:0000256" key="1">
    <source>
        <dbReference type="ARBA" id="ARBA00006821"/>
    </source>
</evidence>
<dbReference type="CAZy" id="GH57">
    <property type="family name" value="Glycoside Hydrolase Family 57"/>
</dbReference>
<feature type="domain" description="Glycoside hydrolase family 57 N-terminal" evidence="5">
    <location>
        <begin position="21"/>
        <end position="419"/>
    </location>
</feature>
<evidence type="ECO:0000313" key="7">
    <source>
        <dbReference type="Proteomes" id="UP000001567"/>
    </source>
</evidence>
<dbReference type="STRING" id="340102.Pars_0734"/>
<sequence>MSRALLVLVLLVVVVSAQNVVFVWHMHQPPYYIPKESVPTDTGKAVVEAPWVRLWTAKAYYPMLLLVEETGVKVTFDITPTLLEQIEMYAQGRLTDKYLQISLKKAEDLTEEEKSFILERFFDISWEVQIPKFPRYQCLLEKRNNAPGAFDTADYRDLQVLFNLAWINEKLLNEDPDLRPIYQKAKGSDCDTHFTDGDKMAVLAKHLQYPKAFLDKLAQLYKKGQIEVIMTPYYYPIAPLVENTNNALSTDPGIITLPKPFAHPEDVSAQVQLSRHKFKTFFKAELLGIWPPELAVDDQFIQILAQSGIKYTVADQVALERYLGRQPTQEELYTPWERYGVLIFFRDKELSDWIGFTGSSTSRQYGEKYAAEQFLSLLAGKAQGGLVVIALDGENPWEWYPNDGYVFLTEIYKAVKNSTKTLREATSSATPRRSESPLPTSSWAGGSLSVWVGEWEENLAWRILEGARQVAKNKAWQQLLYPAEAGDWFWWYGRDRESPREEIFDSLFREIVKKFYEKIGLTYNYTWPLDEPIHYRTAYTVDWAGAPFRRLIISEVEKINITVEVYSQSANTAQHGRAPGIRVIAHWGPVAYWGGPWGDLYFAPMTYAGDVGNNDLYVLTPKLAPGRYEFTFIAQGSNEVFATALGQNYQVEVLPRTDGRVCGVELKRVEVYDGGHLLAVFTGNALAYVGNVIKAYYEVCGEGPIYVAASMALIRQDSSAPWDEVFVLASPTAEGLYVAEFRVNYSGVFELRAKAMGGNVYYSTPVYIRVEGGPGPRVVDGREDDWVGQPPLQTPGAAVSMYELIVTDPQDDQYRFYRPDWSWPPTEDLDAVELRLYSDGQNLYGLVKLKQLSNIYAPYVIIAIGVPGGGFSEWLPDWSDTRLAFKWDYIIGINYGKGSPLFLFDHDWSPRPTGQIARSGNVIEFAIPLDQLPLLKTAAETYITAVVFANNYGGVWDPGKNNAYDPVSGRYITEDNYASNVYDVFGQAPTSAEVYGGWDGGDQTVDFYVRAGLDNGRIVAVT</sequence>
<dbReference type="SUPFAM" id="SSF88713">
    <property type="entry name" value="Glycoside hydrolase/deacetylase"/>
    <property type="match status" value="1"/>
</dbReference>
<dbReference type="OrthoDB" id="18576at2157"/>
<organism evidence="6 7">
    <name type="scientific">Pyrobaculum arsenaticum (strain DSM 13514 / JCM 11321 / PZ6)</name>
    <dbReference type="NCBI Taxonomy" id="340102"/>
    <lineage>
        <taxon>Archaea</taxon>
        <taxon>Thermoproteota</taxon>
        <taxon>Thermoprotei</taxon>
        <taxon>Thermoproteales</taxon>
        <taxon>Thermoproteaceae</taxon>
        <taxon>Pyrobaculum</taxon>
    </lineage>
</organism>
<accession>A4WIV3</accession>
<dbReference type="PANTHER" id="PTHR36306:SF1">
    <property type="entry name" value="ALPHA-AMYLASE-RELATED"/>
    <property type="match status" value="1"/>
</dbReference>
<name>A4WIV3_PYRAR</name>
<proteinExistence type="inferred from homology"/>
<evidence type="ECO:0000256" key="2">
    <source>
        <dbReference type="ARBA" id="ARBA00023277"/>
    </source>
</evidence>
<dbReference type="RefSeq" id="WP_011900227.1">
    <property type="nucleotide sequence ID" value="NC_009376.1"/>
</dbReference>
<evidence type="ECO:0000313" key="6">
    <source>
        <dbReference type="EMBL" id="ABP50320.1"/>
    </source>
</evidence>
<dbReference type="GO" id="GO:0016787">
    <property type="term" value="F:hydrolase activity"/>
    <property type="evidence" value="ECO:0007669"/>
    <property type="project" value="UniProtKB-KW"/>
</dbReference>
<dbReference type="PANTHER" id="PTHR36306">
    <property type="entry name" value="ALPHA-AMYLASE-RELATED-RELATED"/>
    <property type="match status" value="1"/>
</dbReference>
<dbReference type="HOGENOM" id="CLU_295728_0_0_2"/>
<evidence type="ECO:0000259" key="5">
    <source>
        <dbReference type="Pfam" id="PF03065"/>
    </source>
</evidence>
<comment type="similarity">
    <text evidence="1 3">Belongs to the glycosyl hydrolase 57 family.</text>
</comment>
<dbReference type="KEGG" id="pas:Pars_0734"/>
<dbReference type="InterPro" id="IPR027291">
    <property type="entry name" value="Glyco_hydro_38_N_sf"/>
</dbReference>
<dbReference type="AlphaFoldDB" id="A4WIV3"/>
<keyword evidence="2 3" id="KW-0119">Carbohydrate metabolism</keyword>
<evidence type="ECO:0000256" key="3">
    <source>
        <dbReference type="RuleBase" id="RU361196"/>
    </source>
</evidence>
<dbReference type="GeneID" id="5055160"/>
<dbReference type="Proteomes" id="UP000001567">
    <property type="component" value="Chromosome"/>
</dbReference>
<keyword evidence="6" id="KW-0378">Hydrolase</keyword>
<protein>
    <submittedName>
        <fullName evidence="6">Glycoside hydrolase, family 57</fullName>
    </submittedName>
</protein>
<dbReference type="InterPro" id="IPR052046">
    <property type="entry name" value="GH57_Enzymes"/>
</dbReference>
<dbReference type="InterPro" id="IPR011330">
    <property type="entry name" value="Glyco_hydro/deAcase_b/a-brl"/>
</dbReference>
<dbReference type="InterPro" id="IPR004300">
    <property type="entry name" value="Glyco_hydro_57_N"/>
</dbReference>
<dbReference type="EMBL" id="CP000660">
    <property type="protein sequence ID" value="ABP50320.1"/>
    <property type="molecule type" value="Genomic_DNA"/>
</dbReference>
<reference evidence="6 7" key="1">
    <citation type="submission" date="2007-04" db="EMBL/GenBank/DDBJ databases">
        <title>Complete sequence of Pyrobaculum arsenaticum DSM 13514.</title>
        <authorList>
            <consortium name="US DOE Joint Genome Institute"/>
            <person name="Copeland A."/>
            <person name="Lucas S."/>
            <person name="Lapidus A."/>
            <person name="Barry K."/>
            <person name="Glavina del Rio T."/>
            <person name="Dalin E."/>
            <person name="Tice H."/>
            <person name="Pitluck S."/>
            <person name="Chain P."/>
            <person name="Malfatti S."/>
            <person name="Shin M."/>
            <person name="Vergez L."/>
            <person name="Schmutz J."/>
            <person name="Larimer F."/>
            <person name="Land M."/>
            <person name="Hauser L."/>
            <person name="Kyrpides N."/>
            <person name="Mikhailova N."/>
            <person name="Cozen A.E."/>
            <person name="Fitz-Gibbon S.T."/>
            <person name="House C.H."/>
            <person name="Saltikov C."/>
            <person name="Lowe T.M."/>
            <person name="Richardson P."/>
        </authorList>
    </citation>
    <scope>NUCLEOTIDE SEQUENCE [LARGE SCALE GENOMIC DNA]</scope>
    <source>
        <strain evidence="7">ATCC 700994 / DSM 13514 / JCM 11321 / PZ6</strain>
    </source>
</reference>
<evidence type="ECO:0000256" key="4">
    <source>
        <dbReference type="SAM" id="MobiDB-lite"/>
    </source>
</evidence>
<dbReference type="CDD" id="cd10796">
    <property type="entry name" value="GH57N_APU"/>
    <property type="match status" value="1"/>
</dbReference>
<dbReference type="GO" id="GO:0005975">
    <property type="term" value="P:carbohydrate metabolic process"/>
    <property type="evidence" value="ECO:0007669"/>
    <property type="project" value="InterPro"/>
</dbReference>
<gene>
    <name evidence="6" type="ordered locus">Pars_0734</name>
</gene>
<dbReference type="Pfam" id="PF03065">
    <property type="entry name" value="Glyco_hydro_57"/>
    <property type="match status" value="1"/>
</dbReference>
<feature type="region of interest" description="Disordered" evidence="4">
    <location>
        <begin position="423"/>
        <end position="442"/>
    </location>
</feature>
<dbReference type="Gene3D" id="3.20.110.10">
    <property type="entry name" value="Glycoside hydrolase 38, N terminal domain"/>
    <property type="match status" value="1"/>
</dbReference>